<comment type="caution">
    <text evidence="5">The sequence shown here is derived from an EMBL/GenBank/DDBJ whole genome shotgun (WGS) entry which is preliminary data.</text>
</comment>
<dbReference type="Gene3D" id="3.30.420.10">
    <property type="entry name" value="Ribonuclease H-like superfamily/Ribonuclease H"/>
    <property type="match status" value="1"/>
</dbReference>
<sequence>MAENAGGGNNQVIIHRESEPSSLVCPKLTATNYCTWVILMEAVLDAKGLWETVDPVTKDNEDPKKIKYARALIYQSLPENIIAQVARTRSAREIWEALRVVERTTMIIPEEAGVEAEETAEVGVELATTMIQGMRIKSGKAIKAEVGISPDVRFEDLFLRLWNPNQARRLLELNHGRKSLIRDTNGWRNPGGDPPLECNCMSGNPGGYPIDYVRCYNCNAYGHFAWECTKPQQPQEANINQAHDKRNTQGPALVMASVEEEKVLLFEDKVHPKVYANDPHDSLVWYLDNGASNHMTGVEKHFTELDTKVSGLVRFGDGSQVKIKGRGFIIFQCKNREQRIMDNVYYIPELCSNILSLGQMTEIGYKVWMDDDKLWLYEEDYRLLMMVHRSDNRLYKITLNIGTPVCLLATISDQAWLWHARLGHLNFRSMNELRTKNLVHGNLPNMRGEQVCDACITKEEALANFKRFKQEVEVEYSLQVKALKSDRGGEFLNHLFTSYCEETGIKRLFTTPYSPQQNGIVERRNQTGEAVRHSVYVLNRVTTKAVKNVTPYEVLKGRKPNISHLKVFGCLAHMKIPSVKTRKLDDRSKQVVHLGIESGTKGYRMFDPSERKIIISRDVEFEENKTINWKEFENHGPSATVLEEFRIALTDYYN</sequence>
<accession>A0A5N6P7S9</accession>
<evidence type="ECO:0008006" key="7">
    <source>
        <dbReference type="Google" id="ProtNLM"/>
    </source>
</evidence>
<dbReference type="Pfam" id="PF14223">
    <property type="entry name" value="Retrotran_gag_2"/>
    <property type="match status" value="1"/>
</dbReference>
<dbReference type="InterPro" id="IPR036397">
    <property type="entry name" value="RNaseH_sf"/>
</dbReference>
<dbReference type="PANTHER" id="PTHR42648">
    <property type="entry name" value="TRANSPOSASE, PUTATIVE-RELATED"/>
    <property type="match status" value="1"/>
</dbReference>
<dbReference type="InterPro" id="IPR057670">
    <property type="entry name" value="SH3_retrovirus"/>
</dbReference>
<dbReference type="GO" id="GO:0008270">
    <property type="term" value="F:zinc ion binding"/>
    <property type="evidence" value="ECO:0007669"/>
    <property type="project" value="UniProtKB-KW"/>
</dbReference>
<gene>
    <name evidence="5" type="ORF">E3N88_12591</name>
</gene>
<protein>
    <recommendedName>
        <fullName evidence="7">CCHC-type domain-containing protein</fullName>
    </recommendedName>
</protein>
<dbReference type="Pfam" id="PF22936">
    <property type="entry name" value="Pol_BBD"/>
    <property type="match status" value="1"/>
</dbReference>
<dbReference type="SUPFAM" id="SSF53098">
    <property type="entry name" value="Ribonuclease H-like"/>
    <property type="match status" value="1"/>
</dbReference>
<dbReference type="GO" id="GO:0008233">
    <property type="term" value="F:peptidase activity"/>
    <property type="evidence" value="ECO:0007669"/>
    <property type="project" value="UniProtKB-KW"/>
</dbReference>
<evidence type="ECO:0000259" key="3">
    <source>
        <dbReference type="PROSITE" id="PS50158"/>
    </source>
</evidence>
<dbReference type="PANTHER" id="PTHR42648:SF25">
    <property type="entry name" value="RNA-DIRECTED DNA POLYMERASE"/>
    <property type="match status" value="1"/>
</dbReference>
<dbReference type="PROSITE" id="PS50158">
    <property type="entry name" value="ZF_CCHC"/>
    <property type="match status" value="1"/>
</dbReference>
<evidence type="ECO:0000256" key="2">
    <source>
        <dbReference type="PROSITE-ProRule" id="PRU00047"/>
    </source>
</evidence>
<dbReference type="Pfam" id="PF13976">
    <property type="entry name" value="gag_pre-integrs"/>
    <property type="match status" value="1"/>
</dbReference>
<dbReference type="Pfam" id="PF25597">
    <property type="entry name" value="SH3_retrovirus"/>
    <property type="match status" value="1"/>
</dbReference>
<dbReference type="SUPFAM" id="SSF57756">
    <property type="entry name" value="Retrovirus zinc finger-like domains"/>
    <property type="match status" value="1"/>
</dbReference>
<dbReference type="Proteomes" id="UP000326396">
    <property type="component" value="Linkage Group LG14"/>
</dbReference>
<evidence type="ECO:0000256" key="1">
    <source>
        <dbReference type="ARBA" id="ARBA00022670"/>
    </source>
</evidence>
<evidence type="ECO:0000313" key="6">
    <source>
        <dbReference type="Proteomes" id="UP000326396"/>
    </source>
</evidence>
<dbReference type="InterPro" id="IPR001584">
    <property type="entry name" value="Integrase_cat-core"/>
</dbReference>
<dbReference type="InterPro" id="IPR054722">
    <property type="entry name" value="PolX-like_BBD"/>
</dbReference>
<dbReference type="GO" id="GO:0015074">
    <property type="term" value="P:DNA integration"/>
    <property type="evidence" value="ECO:0007669"/>
    <property type="project" value="InterPro"/>
</dbReference>
<dbReference type="InterPro" id="IPR025724">
    <property type="entry name" value="GAG-pre-integrase_dom"/>
</dbReference>
<keyword evidence="6" id="KW-1185">Reference proteome</keyword>
<name>A0A5N6P7S9_9ASTR</name>
<dbReference type="GO" id="GO:0003676">
    <property type="term" value="F:nucleic acid binding"/>
    <property type="evidence" value="ECO:0007669"/>
    <property type="project" value="InterPro"/>
</dbReference>
<keyword evidence="1" id="KW-0378">Hydrolase</keyword>
<keyword evidence="2" id="KW-0862">Zinc</keyword>
<keyword evidence="2" id="KW-0479">Metal-binding</keyword>
<organism evidence="5 6">
    <name type="scientific">Mikania micrantha</name>
    <name type="common">bitter vine</name>
    <dbReference type="NCBI Taxonomy" id="192012"/>
    <lineage>
        <taxon>Eukaryota</taxon>
        <taxon>Viridiplantae</taxon>
        <taxon>Streptophyta</taxon>
        <taxon>Embryophyta</taxon>
        <taxon>Tracheophyta</taxon>
        <taxon>Spermatophyta</taxon>
        <taxon>Magnoliopsida</taxon>
        <taxon>eudicotyledons</taxon>
        <taxon>Gunneridae</taxon>
        <taxon>Pentapetalae</taxon>
        <taxon>asterids</taxon>
        <taxon>campanulids</taxon>
        <taxon>Asterales</taxon>
        <taxon>Asteraceae</taxon>
        <taxon>Asteroideae</taxon>
        <taxon>Heliantheae alliance</taxon>
        <taxon>Eupatorieae</taxon>
        <taxon>Mikania</taxon>
    </lineage>
</organism>
<dbReference type="OrthoDB" id="422540at2759"/>
<dbReference type="AlphaFoldDB" id="A0A5N6P7S9"/>
<dbReference type="Gene3D" id="4.10.60.10">
    <property type="entry name" value="Zinc finger, CCHC-type"/>
    <property type="match status" value="1"/>
</dbReference>
<dbReference type="EMBL" id="SZYD01000006">
    <property type="protein sequence ID" value="KAD5961118.1"/>
    <property type="molecule type" value="Genomic_DNA"/>
</dbReference>
<keyword evidence="1" id="KW-0645">Protease</keyword>
<dbReference type="PROSITE" id="PS50994">
    <property type="entry name" value="INTEGRASE"/>
    <property type="match status" value="1"/>
</dbReference>
<evidence type="ECO:0000313" key="5">
    <source>
        <dbReference type="EMBL" id="KAD5961118.1"/>
    </source>
</evidence>
<dbReference type="GO" id="GO:0006508">
    <property type="term" value="P:proteolysis"/>
    <property type="evidence" value="ECO:0007669"/>
    <property type="project" value="UniProtKB-KW"/>
</dbReference>
<dbReference type="SMART" id="SM00343">
    <property type="entry name" value="ZnF_C2HC"/>
    <property type="match status" value="1"/>
</dbReference>
<dbReference type="InterPro" id="IPR001878">
    <property type="entry name" value="Znf_CCHC"/>
</dbReference>
<dbReference type="InterPro" id="IPR039537">
    <property type="entry name" value="Retrotran_Ty1/copia-like"/>
</dbReference>
<dbReference type="InterPro" id="IPR036875">
    <property type="entry name" value="Znf_CCHC_sf"/>
</dbReference>
<proteinExistence type="predicted"/>
<feature type="domain" description="Integrase catalytic" evidence="4">
    <location>
        <begin position="400"/>
        <end position="527"/>
    </location>
</feature>
<evidence type="ECO:0000259" key="4">
    <source>
        <dbReference type="PROSITE" id="PS50994"/>
    </source>
</evidence>
<dbReference type="Pfam" id="PF00098">
    <property type="entry name" value="zf-CCHC"/>
    <property type="match status" value="1"/>
</dbReference>
<keyword evidence="2" id="KW-0863">Zinc-finger</keyword>
<reference evidence="5 6" key="1">
    <citation type="submission" date="2019-05" db="EMBL/GenBank/DDBJ databases">
        <title>Mikania micrantha, genome provides insights into the molecular mechanism of rapid growth.</title>
        <authorList>
            <person name="Liu B."/>
        </authorList>
    </citation>
    <scope>NUCLEOTIDE SEQUENCE [LARGE SCALE GENOMIC DNA]</scope>
    <source>
        <strain evidence="5">NLD-2019</strain>
        <tissue evidence="5">Leaf</tissue>
    </source>
</reference>
<dbReference type="InterPro" id="IPR012337">
    <property type="entry name" value="RNaseH-like_sf"/>
</dbReference>
<feature type="domain" description="CCHC-type" evidence="3">
    <location>
        <begin position="214"/>
        <end position="230"/>
    </location>
</feature>